<keyword evidence="2" id="KW-1133">Transmembrane helix</keyword>
<organism evidence="4 5">
    <name type="scientific">Eggerthella guodeyinii</name>
    <dbReference type="NCBI Taxonomy" id="2690837"/>
    <lineage>
        <taxon>Bacteria</taxon>
        <taxon>Bacillati</taxon>
        <taxon>Actinomycetota</taxon>
        <taxon>Coriobacteriia</taxon>
        <taxon>Eggerthellales</taxon>
        <taxon>Eggerthellaceae</taxon>
        <taxon>Eggerthella</taxon>
    </lineage>
</organism>
<dbReference type="PANTHER" id="PTHR34220:SF7">
    <property type="entry name" value="SENSOR HISTIDINE KINASE YPDA"/>
    <property type="match status" value="1"/>
</dbReference>
<dbReference type="Pfam" id="PF02518">
    <property type="entry name" value="HATPase_c"/>
    <property type="match status" value="1"/>
</dbReference>
<dbReference type="InterPro" id="IPR050640">
    <property type="entry name" value="Bact_2-comp_sensor_kinase"/>
</dbReference>
<evidence type="ECO:0000256" key="1">
    <source>
        <dbReference type="SAM" id="MobiDB-lite"/>
    </source>
</evidence>
<dbReference type="InterPro" id="IPR036890">
    <property type="entry name" value="HATPase_C_sf"/>
</dbReference>
<dbReference type="InterPro" id="IPR003594">
    <property type="entry name" value="HATPase_dom"/>
</dbReference>
<dbReference type="RefSeq" id="WP_160941639.1">
    <property type="nucleotide sequence ID" value="NZ_CP063310.1"/>
</dbReference>
<dbReference type="Pfam" id="PF06580">
    <property type="entry name" value="His_kinase"/>
    <property type="match status" value="1"/>
</dbReference>
<dbReference type="KEGG" id="egd:GS424_008015"/>
<name>A0A6L7IQK2_9ACTN</name>
<dbReference type="Gene3D" id="3.30.565.10">
    <property type="entry name" value="Histidine kinase-like ATPase, C-terminal domain"/>
    <property type="match status" value="1"/>
</dbReference>
<proteinExistence type="predicted"/>
<dbReference type="PANTHER" id="PTHR34220">
    <property type="entry name" value="SENSOR HISTIDINE KINASE YPDA"/>
    <property type="match status" value="1"/>
</dbReference>
<feature type="compositionally biased region" description="Basic and acidic residues" evidence="1">
    <location>
        <begin position="422"/>
        <end position="436"/>
    </location>
</feature>
<evidence type="ECO:0000259" key="3">
    <source>
        <dbReference type="SMART" id="SM00387"/>
    </source>
</evidence>
<feature type="transmembrane region" description="Helical" evidence="2">
    <location>
        <begin position="197"/>
        <end position="215"/>
    </location>
</feature>
<keyword evidence="4" id="KW-0418">Kinase</keyword>
<dbReference type="GO" id="GO:0016020">
    <property type="term" value="C:membrane"/>
    <property type="evidence" value="ECO:0007669"/>
    <property type="project" value="InterPro"/>
</dbReference>
<evidence type="ECO:0000256" key="2">
    <source>
        <dbReference type="SAM" id="Phobius"/>
    </source>
</evidence>
<feature type="transmembrane region" description="Helical" evidence="2">
    <location>
        <begin position="37"/>
        <end position="58"/>
    </location>
</feature>
<keyword evidence="2" id="KW-0472">Membrane</keyword>
<feature type="region of interest" description="Disordered" evidence="1">
    <location>
        <begin position="407"/>
        <end position="436"/>
    </location>
</feature>
<dbReference type="GO" id="GO:0000155">
    <property type="term" value="F:phosphorelay sensor kinase activity"/>
    <property type="evidence" value="ECO:0007669"/>
    <property type="project" value="InterPro"/>
</dbReference>
<sequence length="436" mass="47267">MHQLNVALDGYSALLCAVLGSYVLIGGDRRDQANRCFVGICACNAVMALGDLTSWAFAAPLNGTEHAVMLAGTFLFYAAPAPLFLCFTGYIVAFLSKRTALPHNYLRLSVVLFSLYMAGCVASLFNGMFYSVDPATGYARGPLFWLAQTVPVILHLRNAAIVVRYRSCLERKELLGFAGYIALPIAAEAIQVAWFGIALMNTAVAFAILLVFLSIQSERKALLARREQELAEARSDIMLSQIQPHFLYNTLTGIRELCSSDPAEAARAVNDFSLFLRENMASLTSKEPIPFERELRHTMTYLSLEQRRFGTRLQVEFDIAHRAFRLPPLTVQALAENAVRHGVSAREEGGCVRIATCEDGGVSVVTVSDDGAGFDAARAAAGDGRVHVGIQNVRARLADGCRGTLEVRSEPGAGTTATIRIPRADGDRGGEEGGPR</sequence>
<evidence type="ECO:0000313" key="5">
    <source>
        <dbReference type="Proteomes" id="UP000478463"/>
    </source>
</evidence>
<dbReference type="SMART" id="SM00387">
    <property type="entry name" value="HATPase_c"/>
    <property type="match status" value="1"/>
</dbReference>
<gene>
    <name evidence="4" type="ORF">GS424_008015</name>
</gene>
<keyword evidence="2" id="KW-0812">Transmembrane</keyword>
<feature type="transmembrane region" description="Helical" evidence="2">
    <location>
        <begin position="105"/>
        <end position="130"/>
    </location>
</feature>
<feature type="transmembrane region" description="Helical" evidence="2">
    <location>
        <begin position="6"/>
        <end position="25"/>
    </location>
</feature>
<feature type="transmembrane region" description="Helical" evidence="2">
    <location>
        <begin position="70"/>
        <end position="93"/>
    </location>
</feature>
<keyword evidence="4" id="KW-0808">Transferase</keyword>
<reference evidence="4 5" key="1">
    <citation type="submission" date="2020-10" db="EMBL/GenBank/DDBJ databases">
        <title>Eggerthella sp. nov., isolated from human feces.</title>
        <authorList>
            <person name="Yajun G."/>
        </authorList>
    </citation>
    <scope>NUCLEOTIDE SEQUENCE [LARGE SCALE GENOMIC DNA]</scope>
    <source>
        <strain evidence="4 5">HF-1101</strain>
    </source>
</reference>
<accession>A0A6L7IQK2</accession>
<dbReference type="Proteomes" id="UP000478463">
    <property type="component" value="Chromosome"/>
</dbReference>
<feature type="domain" description="Histidine kinase/HSP90-like ATPase" evidence="3">
    <location>
        <begin position="326"/>
        <end position="425"/>
    </location>
</feature>
<dbReference type="EMBL" id="CP063310">
    <property type="protein sequence ID" value="QOS69769.1"/>
    <property type="molecule type" value="Genomic_DNA"/>
</dbReference>
<evidence type="ECO:0000313" key="4">
    <source>
        <dbReference type="EMBL" id="QOS69769.1"/>
    </source>
</evidence>
<dbReference type="AlphaFoldDB" id="A0A6L7IQK2"/>
<protein>
    <submittedName>
        <fullName evidence="4">Histidine kinase</fullName>
    </submittedName>
</protein>
<dbReference type="InterPro" id="IPR010559">
    <property type="entry name" value="Sig_transdc_His_kin_internal"/>
</dbReference>
<dbReference type="SUPFAM" id="SSF55874">
    <property type="entry name" value="ATPase domain of HSP90 chaperone/DNA topoisomerase II/histidine kinase"/>
    <property type="match status" value="1"/>
</dbReference>